<dbReference type="InterPro" id="IPR050536">
    <property type="entry name" value="DtxR_MntR_Metal-Reg"/>
</dbReference>
<evidence type="ECO:0000256" key="2">
    <source>
        <dbReference type="ARBA" id="ARBA00023015"/>
    </source>
</evidence>
<dbReference type="PANTHER" id="PTHR33238:SF7">
    <property type="entry name" value="IRON-DEPENDENT TRANSCRIPTIONAL REGULATOR"/>
    <property type="match status" value="1"/>
</dbReference>
<accession>A0ABR7IRN0</accession>
<evidence type="ECO:0000313" key="7">
    <source>
        <dbReference type="Proteomes" id="UP000649151"/>
    </source>
</evidence>
<evidence type="ECO:0000259" key="5">
    <source>
        <dbReference type="PROSITE" id="PS50944"/>
    </source>
</evidence>
<reference evidence="6 7" key="1">
    <citation type="submission" date="2020-08" db="EMBL/GenBank/DDBJ databases">
        <title>Genome public.</title>
        <authorList>
            <person name="Liu C."/>
            <person name="Sun Q."/>
        </authorList>
    </citation>
    <scope>NUCLEOTIDE SEQUENCE [LARGE SCALE GENOMIC DNA]</scope>
    <source>
        <strain evidence="6 7">NSJ-27</strain>
    </source>
</reference>
<dbReference type="Pfam" id="PF01325">
    <property type="entry name" value="Fe_dep_repress"/>
    <property type="match status" value="1"/>
</dbReference>
<dbReference type="RefSeq" id="WP_069987276.1">
    <property type="nucleotide sequence ID" value="NZ_JACOQK010000001.1"/>
</dbReference>
<dbReference type="SMART" id="SM00529">
    <property type="entry name" value="HTH_DTXR"/>
    <property type="match status" value="1"/>
</dbReference>
<comment type="similarity">
    <text evidence="1">Belongs to the DtxR/MntR family.</text>
</comment>
<dbReference type="InterPro" id="IPR000835">
    <property type="entry name" value="HTH_MarR-typ"/>
</dbReference>
<dbReference type="PROSITE" id="PS50944">
    <property type="entry name" value="HTH_DTXR"/>
    <property type="match status" value="1"/>
</dbReference>
<evidence type="ECO:0000256" key="4">
    <source>
        <dbReference type="ARBA" id="ARBA00023163"/>
    </source>
</evidence>
<sequence length="144" mass="16806">MPSDFYTLAGYQRQEPEGLTASMEDYLEMICRCSEKNQPIRIHTLAEKLNVRPSSASKMAGHLKLAGMVEFEPYGIVQLTEQGRKKGAELLQRHQLLYEFFCLLNKNQDQLEQVEKIEHFIHPDTLNNLKLLVKKMEQDPDYHR</sequence>
<dbReference type="InterPro" id="IPR036421">
    <property type="entry name" value="Fe_dep_repressor_sf"/>
</dbReference>
<dbReference type="Proteomes" id="UP000649151">
    <property type="component" value="Unassembled WGS sequence"/>
</dbReference>
<keyword evidence="4" id="KW-0804">Transcription</keyword>
<evidence type="ECO:0000313" key="6">
    <source>
        <dbReference type="EMBL" id="MBC5787804.1"/>
    </source>
</evidence>
<keyword evidence="3" id="KW-0238">DNA-binding</keyword>
<evidence type="ECO:0000256" key="1">
    <source>
        <dbReference type="ARBA" id="ARBA00007871"/>
    </source>
</evidence>
<keyword evidence="7" id="KW-1185">Reference proteome</keyword>
<dbReference type="EMBL" id="JACOQK010000001">
    <property type="protein sequence ID" value="MBC5787804.1"/>
    <property type="molecule type" value="Genomic_DNA"/>
</dbReference>
<dbReference type="InterPro" id="IPR001367">
    <property type="entry name" value="Fe_dep_repressor"/>
</dbReference>
<evidence type="ECO:0000256" key="3">
    <source>
        <dbReference type="ARBA" id="ARBA00023125"/>
    </source>
</evidence>
<dbReference type="InterPro" id="IPR022687">
    <property type="entry name" value="HTH_DTXR"/>
</dbReference>
<comment type="caution">
    <text evidence="6">The sequence shown here is derived from an EMBL/GenBank/DDBJ whole genome shotgun (WGS) entry which is preliminary data.</text>
</comment>
<organism evidence="6 7">
    <name type="scientific">Clostridium facile</name>
    <dbReference type="NCBI Taxonomy" id="2763035"/>
    <lineage>
        <taxon>Bacteria</taxon>
        <taxon>Bacillati</taxon>
        <taxon>Bacillota</taxon>
        <taxon>Clostridia</taxon>
        <taxon>Eubacteriales</taxon>
        <taxon>Clostridiaceae</taxon>
        <taxon>Clostridium</taxon>
    </lineage>
</organism>
<dbReference type="InterPro" id="IPR036390">
    <property type="entry name" value="WH_DNA-bd_sf"/>
</dbReference>
<keyword evidence="2" id="KW-0805">Transcription regulation</keyword>
<dbReference type="SMART" id="SM00347">
    <property type="entry name" value="HTH_MARR"/>
    <property type="match status" value="1"/>
</dbReference>
<gene>
    <name evidence="6" type="ORF">H8Z77_07210</name>
</gene>
<name>A0ABR7IRN0_9CLOT</name>
<proteinExistence type="inferred from homology"/>
<dbReference type="Pfam" id="PF02742">
    <property type="entry name" value="Fe_dep_repr_C"/>
    <property type="match status" value="1"/>
</dbReference>
<dbReference type="Gene3D" id="1.10.10.10">
    <property type="entry name" value="Winged helix-like DNA-binding domain superfamily/Winged helix DNA-binding domain"/>
    <property type="match status" value="1"/>
</dbReference>
<dbReference type="PANTHER" id="PTHR33238">
    <property type="entry name" value="IRON (METAL) DEPENDENT REPRESSOR, DTXR FAMILY"/>
    <property type="match status" value="1"/>
</dbReference>
<feature type="domain" description="HTH dtxR-type" evidence="5">
    <location>
        <begin position="19"/>
        <end position="80"/>
    </location>
</feature>
<dbReference type="Gene3D" id="1.10.60.10">
    <property type="entry name" value="Iron dependent repressor, metal binding and dimerisation domain"/>
    <property type="match status" value="1"/>
</dbReference>
<dbReference type="InterPro" id="IPR036388">
    <property type="entry name" value="WH-like_DNA-bd_sf"/>
</dbReference>
<protein>
    <submittedName>
        <fullName evidence="6">Metal-dependent transcriptional regulator</fullName>
    </submittedName>
</protein>
<dbReference type="SUPFAM" id="SSF47979">
    <property type="entry name" value="Iron-dependent repressor protein, dimerization domain"/>
    <property type="match status" value="1"/>
</dbReference>
<dbReference type="SUPFAM" id="SSF46785">
    <property type="entry name" value="Winged helix' DNA-binding domain"/>
    <property type="match status" value="1"/>
</dbReference>
<dbReference type="InterPro" id="IPR022689">
    <property type="entry name" value="Iron_dep_repressor"/>
</dbReference>